<dbReference type="Proteomes" id="UP001292094">
    <property type="component" value="Unassembled WGS sequence"/>
</dbReference>
<organism evidence="3 4">
    <name type="scientific">Petrolisthes manimaculis</name>
    <dbReference type="NCBI Taxonomy" id="1843537"/>
    <lineage>
        <taxon>Eukaryota</taxon>
        <taxon>Metazoa</taxon>
        <taxon>Ecdysozoa</taxon>
        <taxon>Arthropoda</taxon>
        <taxon>Crustacea</taxon>
        <taxon>Multicrustacea</taxon>
        <taxon>Malacostraca</taxon>
        <taxon>Eumalacostraca</taxon>
        <taxon>Eucarida</taxon>
        <taxon>Decapoda</taxon>
        <taxon>Pleocyemata</taxon>
        <taxon>Anomura</taxon>
        <taxon>Galatheoidea</taxon>
        <taxon>Porcellanidae</taxon>
        <taxon>Petrolisthes</taxon>
    </lineage>
</organism>
<dbReference type="Pfam" id="PF15055">
    <property type="entry name" value="DMAC1_Dmo2"/>
    <property type="match status" value="1"/>
</dbReference>
<accession>A0AAE1Q611</accession>
<proteinExistence type="predicted"/>
<reference evidence="3" key="1">
    <citation type="submission" date="2023-11" db="EMBL/GenBank/DDBJ databases">
        <title>Genome assemblies of two species of porcelain crab, Petrolisthes cinctipes and Petrolisthes manimaculis (Anomura: Porcellanidae).</title>
        <authorList>
            <person name="Angst P."/>
        </authorList>
    </citation>
    <scope>NUCLEOTIDE SEQUENCE</scope>
    <source>
        <strain evidence="3">PB745_02</strain>
        <tissue evidence="3">Gill</tissue>
    </source>
</reference>
<keyword evidence="4" id="KW-1185">Reference proteome</keyword>
<sequence>MGLRFHQPDRIHKNMSVNAEAGGEIMARDSSDCLGCRLVGGGGLMGASFYVAYQASRNTNIRGRLFTYLFAGALGGVGITRLFRLPPFDKKHQKITEVSNQ</sequence>
<keyword evidence="1" id="KW-0812">Transmembrane</keyword>
<evidence type="ECO:0000313" key="3">
    <source>
        <dbReference type="EMBL" id="KAK4320566.1"/>
    </source>
</evidence>
<evidence type="ECO:0000259" key="2">
    <source>
        <dbReference type="Pfam" id="PF15055"/>
    </source>
</evidence>
<feature type="domain" description="Distal membrane-arm assembly complex protein 1-like" evidence="2">
    <location>
        <begin position="32"/>
        <end position="78"/>
    </location>
</feature>
<evidence type="ECO:0000256" key="1">
    <source>
        <dbReference type="SAM" id="Phobius"/>
    </source>
</evidence>
<name>A0AAE1Q611_9EUCA</name>
<gene>
    <name evidence="3" type="ORF">Pmani_008570</name>
</gene>
<dbReference type="InterPro" id="IPR028036">
    <property type="entry name" value="DMAC1-like_dom"/>
</dbReference>
<keyword evidence="1" id="KW-0472">Membrane</keyword>
<keyword evidence="1" id="KW-1133">Transmembrane helix</keyword>
<protein>
    <recommendedName>
        <fullName evidence="2">Distal membrane-arm assembly complex protein 1-like domain-containing protein</fullName>
    </recommendedName>
</protein>
<dbReference type="AlphaFoldDB" id="A0AAE1Q611"/>
<dbReference type="EMBL" id="JAWZYT010000656">
    <property type="protein sequence ID" value="KAK4320566.1"/>
    <property type="molecule type" value="Genomic_DNA"/>
</dbReference>
<evidence type="ECO:0000313" key="4">
    <source>
        <dbReference type="Proteomes" id="UP001292094"/>
    </source>
</evidence>
<comment type="caution">
    <text evidence="3">The sequence shown here is derived from an EMBL/GenBank/DDBJ whole genome shotgun (WGS) entry which is preliminary data.</text>
</comment>
<feature type="transmembrane region" description="Helical" evidence="1">
    <location>
        <begin position="34"/>
        <end position="53"/>
    </location>
</feature>
<feature type="transmembrane region" description="Helical" evidence="1">
    <location>
        <begin position="65"/>
        <end position="83"/>
    </location>
</feature>